<protein>
    <submittedName>
        <fullName evidence="2">Uncharacterized protein</fullName>
    </submittedName>
</protein>
<evidence type="ECO:0000313" key="2">
    <source>
        <dbReference type="EMBL" id="OAF60651.1"/>
    </source>
</evidence>
<accession>A0A177AHA8</accession>
<gene>
    <name evidence="2" type="ORF">VC83_03232</name>
</gene>
<evidence type="ECO:0000256" key="1">
    <source>
        <dbReference type="SAM" id="MobiDB-lite"/>
    </source>
</evidence>
<dbReference type="GeneID" id="36286309"/>
<reference evidence="2" key="1">
    <citation type="submission" date="2016-03" db="EMBL/GenBank/DDBJ databases">
        <title>Updated assembly of Pseudogymnoascus destructans, the fungus causing white-nose syndrome of bats.</title>
        <authorList>
            <person name="Palmer J.M."/>
            <person name="Drees K.P."/>
            <person name="Foster J.T."/>
            <person name="Lindner D.L."/>
        </authorList>
    </citation>
    <scope>NUCLEOTIDE SEQUENCE [LARGE SCALE GENOMIC DNA]</scope>
    <source>
        <strain evidence="2">20631-21</strain>
    </source>
</reference>
<sequence length="99" mass="11004">MLESLTGTRQEATRSARAFGAMKRQFPAAAVSNVTHTTDMHRSRAQRSSTPLQPARTHIPGRTAYRAVHDRWRAIVWAVRDARLVSQPVLSGGNVQKVL</sequence>
<name>A0A177AHA8_9PEZI</name>
<dbReference type="EMBL" id="KV441391">
    <property type="protein sequence ID" value="OAF60651.1"/>
    <property type="molecule type" value="Genomic_DNA"/>
</dbReference>
<dbReference type="AlphaFoldDB" id="A0A177AHA8"/>
<feature type="region of interest" description="Disordered" evidence="1">
    <location>
        <begin position="35"/>
        <end position="60"/>
    </location>
</feature>
<dbReference type="RefSeq" id="XP_024325932.1">
    <property type="nucleotide sequence ID" value="XM_024466880.1"/>
</dbReference>
<organism evidence="2">
    <name type="scientific">Pseudogymnoascus destructans</name>
    <dbReference type="NCBI Taxonomy" id="655981"/>
    <lineage>
        <taxon>Eukaryota</taxon>
        <taxon>Fungi</taxon>
        <taxon>Dikarya</taxon>
        <taxon>Ascomycota</taxon>
        <taxon>Pezizomycotina</taxon>
        <taxon>Leotiomycetes</taxon>
        <taxon>Thelebolales</taxon>
        <taxon>Thelebolaceae</taxon>
        <taxon>Pseudogymnoascus</taxon>
    </lineage>
</organism>
<dbReference type="Proteomes" id="UP000077154">
    <property type="component" value="Unassembled WGS sequence"/>
</dbReference>
<proteinExistence type="predicted"/>